<reference evidence="6 7" key="1">
    <citation type="submission" date="2019-09" db="EMBL/GenBank/DDBJ databases">
        <title>Genome sequencing of Ng87 strain.</title>
        <authorList>
            <person name="Karasev E.S."/>
            <person name="Andronov E."/>
        </authorList>
    </citation>
    <scope>NUCLEOTIDE SEQUENCE [LARGE SCALE GENOMIC DNA]</scope>
    <source>
        <strain evidence="6 7">Ng87</strain>
    </source>
</reference>
<dbReference type="InterPro" id="IPR004089">
    <property type="entry name" value="MCPsignal_dom"/>
</dbReference>
<organism evidence="6 7">
    <name type="scientific">Neorhizobium galegae</name>
    <name type="common">Rhizobium galegae</name>
    <dbReference type="NCBI Taxonomy" id="399"/>
    <lineage>
        <taxon>Bacteria</taxon>
        <taxon>Pseudomonadati</taxon>
        <taxon>Pseudomonadota</taxon>
        <taxon>Alphaproteobacteria</taxon>
        <taxon>Hyphomicrobiales</taxon>
        <taxon>Rhizobiaceae</taxon>
        <taxon>Rhizobium/Agrobacterium group</taxon>
        <taxon>Neorhizobium</taxon>
    </lineage>
</organism>
<feature type="domain" description="Methyl-accepting transducer" evidence="5">
    <location>
        <begin position="106"/>
        <end position="253"/>
    </location>
</feature>
<dbReference type="PANTHER" id="PTHR43531:SF11">
    <property type="entry name" value="METHYL-ACCEPTING CHEMOTAXIS PROTEIN 3"/>
    <property type="match status" value="1"/>
</dbReference>
<evidence type="ECO:0000256" key="3">
    <source>
        <dbReference type="PROSITE-ProRule" id="PRU00284"/>
    </source>
</evidence>
<dbReference type="Pfam" id="PF00015">
    <property type="entry name" value="MCPsignal"/>
    <property type="match status" value="1"/>
</dbReference>
<evidence type="ECO:0000256" key="1">
    <source>
        <dbReference type="ARBA" id="ARBA00022500"/>
    </source>
</evidence>
<dbReference type="GO" id="GO:0004888">
    <property type="term" value="F:transmembrane signaling receptor activity"/>
    <property type="evidence" value="ECO:0007669"/>
    <property type="project" value="InterPro"/>
</dbReference>
<keyword evidence="1" id="KW-0145">Chemotaxis</keyword>
<dbReference type="InterPro" id="IPR051310">
    <property type="entry name" value="MCP_chemotaxis"/>
</dbReference>
<dbReference type="GO" id="GO:0016020">
    <property type="term" value="C:membrane"/>
    <property type="evidence" value="ECO:0007669"/>
    <property type="project" value="InterPro"/>
</dbReference>
<comment type="caution">
    <text evidence="6">The sequence shown here is derived from an EMBL/GenBank/DDBJ whole genome shotgun (WGS) entry which is preliminary data.</text>
</comment>
<evidence type="ECO:0000313" key="6">
    <source>
        <dbReference type="EMBL" id="KAB1089411.1"/>
    </source>
</evidence>
<dbReference type="SMART" id="SM00283">
    <property type="entry name" value="MA"/>
    <property type="match status" value="1"/>
</dbReference>
<accession>A0A6A1TWY0</accession>
<feature type="compositionally biased region" description="Basic residues" evidence="4">
    <location>
        <begin position="11"/>
        <end position="23"/>
    </location>
</feature>
<protein>
    <submittedName>
        <fullName evidence="6">Methyl-accepting chemotaxis protein</fullName>
    </submittedName>
</protein>
<keyword evidence="3" id="KW-0807">Transducer</keyword>
<comment type="similarity">
    <text evidence="2">Belongs to the methyl-accepting chemotaxis (MCP) protein family.</text>
</comment>
<dbReference type="GO" id="GO:0006935">
    <property type="term" value="P:chemotaxis"/>
    <property type="evidence" value="ECO:0007669"/>
    <property type="project" value="UniProtKB-KW"/>
</dbReference>
<dbReference type="CDD" id="cd11386">
    <property type="entry name" value="MCP_signal"/>
    <property type="match status" value="1"/>
</dbReference>
<dbReference type="PANTHER" id="PTHR43531">
    <property type="entry name" value="PROTEIN ICFG"/>
    <property type="match status" value="1"/>
</dbReference>
<evidence type="ECO:0000259" key="5">
    <source>
        <dbReference type="PROSITE" id="PS50111"/>
    </source>
</evidence>
<feature type="region of interest" description="Disordered" evidence="4">
    <location>
        <begin position="1"/>
        <end position="107"/>
    </location>
</feature>
<gene>
    <name evidence="6" type="ORF">F4V91_09360</name>
</gene>
<dbReference type="AlphaFoldDB" id="A0A6A1TWY0"/>
<dbReference type="EMBL" id="VZUL01000002">
    <property type="protein sequence ID" value="KAB1089411.1"/>
    <property type="molecule type" value="Genomic_DNA"/>
</dbReference>
<dbReference type="SUPFAM" id="SSF58104">
    <property type="entry name" value="Methyl-accepting chemotaxis protein (MCP) signaling domain"/>
    <property type="match status" value="1"/>
</dbReference>
<dbReference type="Proteomes" id="UP000386575">
    <property type="component" value="Unassembled WGS sequence"/>
</dbReference>
<sequence>MQNSATISTRRSVRSTRRSRRSPRPALWCATAPRTFPGRRAICPSAPNSRRRRSRRPRQHSTRSPQPSAPRRNGPSRPAPWSARPRTAPAVRARSSAMRSTPWAGSESSNRINQIISVIDEIAFQTNLLALNAGVEAARAGEAGRGFAVVAQEVRELAQRSANAAKEIKTLIGNSAREVEGGVALVRSTGDALVEIATLVERVNSHVDTIATAAREQATGLQEINSSVNHMDQMTQQNAAMVEETTAASQTLAEQSLHLQGLLSAFRLGNGGRAATSGQASRARAA</sequence>
<proteinExistence type="inferred from homology"/>
<dbReference type="GO" id="GO:0007165">
    <property type="term" value="P:signal transduction"/>
    <property type="evidence" value="ECO:0007669"/>
    <property type="project" value="UniProtKB-KW"/>
</dbReference>
<feature type="compositionally biased region" description="Basic residues" evidence="4">
    <location>
        <begin position="49"/>
        <end position="61"/>
    </location>
</feature>
<dbReference type="InterPro" id="IPR004090">
    <property type="entry name" value="Chemotax_Me-accpt_rcpt"/>
</dbReference>
<evidence type="ECO:0000313" key="7">
    <source>
        <dbReference type="Proteomes" id="UP000386575"/>
    </source>
</evidence>
<evidence type="ECO:0000256" key="4">
    <source>
        <dbReference type="SAM" id="MobiDB-lite"/>
    </source>
</evidence>
<feature type="compositionally biased region" description="Low complexity" evidence="4">
    <location>
        <begin position="75"/>
        <end position="97"/>
    </location>
</feature>
<dbReference type="Gene3D" id="1.10.287.950">
    <property type="entry name" value="Methyl-accepting chemotaxis protein"/>
    <property type="match status" value="1"/>
</dbReference>
<evidence type="ECO:0000256" key="2">
    <source>
        <dbReference type="ARBA" id="ARBA00029447"/>
    </source>
</evidence>
<name>A0A6A1TWY0_NEOGA</name>
<dbReference type="PRINTS" id="PR00260">
    <property type="entry name" value="CHEMTRNSDUCR"/>
</dbReference>
<dbReference type="PROSITE" id="PS50111">
    <property type="entry name" value="CHEMOTAXIS_TRANSDUC_2"/>
    <property type="match status" value="1"/>
</dbReference>